<proteinExistence type="predicted"/>
<comment type="caution">
    <text evidence="8">The sequence shown here is derived from an EMBL/GenBank/DDBJ whole genome shotgun (WGS) entry which is preliminary data.</text>
</comment>
<name>A0A1Q5Q4P3_9ACTO</name>
<evidence type="ECO:0000313" key="8">
    <source>
        <dbReference type="EMBL" id="OKL54672.1"/>
    </source>
</evidence>
<evidence type="ECO:0000256" key="1">
    <source>
        <dbReference type="ARBA" id="ARBA00004141"/>
    </source>
</evidence>
<dbReference type="Proteomes" id="UP000185628">
    <property type="component" value="Unassembled WGS sequence"/>
</dbReference>
<keyword evidence="5 7" id="KW-1133">Transmembrane helix</keyword>
<dbReference type="Pfam" id="PF03547">
    <property type="entry name" value="Mem_trans"/>
    <property type="match status" value="1"/>
</dbReference>
<dbReference type="OrthoDB" id="5405318at2"/>
<feature type="transmembrane region" description="Helical" evidence="7">
    <location>
        <begin position="166"/>
        <end position="187"/>
    </location>
</feature>
<evidence type="ECO:0000256" key="4">
    <source>
        <dbReference type="ARBA" id="ARBA00022692"/>
    </source>
</evidence>
<dbReference type="PANTHER" id="PTHR36838:SF3">
    <property type="entry name" value="TRANSPORTER AUXIN EFFLUX CARRIER EC FAMILY"/>
    <property type="match status" value="1"/>
</dbReference>
<feature type="transmembrane region" description="Helical" evidence="7">
    <location>
        <begin position="255"/>
        <end position="275"/>
    </location>
</feature>
<protein>
    <recommendedName>
        <fullName evidence="10">Transporter</fullName>
    </recommendedName>
</protein>
<dbReference type="GO" id="GO:0016020">
    <property type="term" value="C:membrane"/>
    <property type="evidence" value="ECO:0007669"/>
    <property type="project" value="UniProtKB-SubCell"/>
</dbReference>
<keyword evidence="4 7" id="KW-0812">Transmembrane</keyword>
<feature type="transmembrane region" description="Helical" evidence="7">
    <location>
        <begin position="6"/>
        <end position="26"/>
    </location>
</feature>
<dbReference type="GO" id="GO:0055085">
    <property type="term" value="P:transmembrane transport"/>
    <property type="evidence" value="ECO:0007669"/>
    <property type="project" value="InterPro"/>
</dbReference>
<feature type="transmembrane region" description="Helical" evidence="7">
    <location>
        <begin position="193"/>
        <end position="211"/>
    </location>
</feature>
<keyword evidence="6 7" id="KW-0472">Membrane</keyword>
<evidence type="ECO:0008006" key="10">
    <source>
        <dbReference type="Google" id="ProtNLM"/>
    </source>
</evidence>
<feature type="transmembrane region" description="Helical" evidence="7">
    <location>
        <begin position="38"/>
        <end position="57"/>
    </location>
</feature>
<evidence type="ECO:0000256" key="7">
    <source>
        <dbReference type="SAM" id="Phobius"/>
    </source>
</evidence>
<evidence type="ECO:0000313" key="9">
    <source>
        <dbReference type="Proteomes" id="UP000185628"/>
    </source>
</evidence>
<accession>A0A1Q5Q4P3</accession>
<feature type="transmembrane region" description="Helical" evidence="7">
    <location>
        <begin position="124"/>
        <end position="146"/>
    </location>
</feature>
<keyword evidence="9" id="KW-1185">Reference proteome</keyword>
<evidence type="ECO:0000256" key="6">
    <source>
        <dbReference type="ARBA" id="ARBA00023136"/>
    </source>
</evidence>
<comment type="subcellular location">
    <subcellularLocation>
        <location evidence="1">Membrane</location>
        <topology evidence="1">Multi-pass membrane protein</topology>
    </subcellularLocation>
</comment>
<dbReference type="EMBL" id="MQVR01000010">
    <property type="protein sequence ID" value="OKL54672.1"/>
    <property type="molecule type" value="Genomic_DNA"/>
</dbReference>
<dbReference type="AlphaFoldDB" id="A0A1Q5Q4P3"/>
<evidence type="ECO:0000256" key="2">
    <source>
        <dbReference type="ARBA" id="ARBA00022448"/>
    </source>
</evidence>
<evidence type="ECO:0000256" key="3">
    <source>
        <dbReference type="ARBA" id="ARBA00022475"/>
    </source>
</evidence>
<dbReference type="PANTHER" id="PTHR36838">
    <property type="entry name" value="AUXIN EFFLUX CARRIER FAMILY PROTEIN"/>
    <property type="match status" value="1"/>
</dbReference>
<sequence length="310" mass="31570">MSAVLSGLGVIWAVIALGWILGATGIVGPEAKDPLNRLVYTLGLPALVFLTLARANIAELLGTPLAVAGISASLAALIFWLLGRFVLRLSPACTLIGTMGSSLANAAYLGVPLAQYILGSAAHVAPVILFQMGILTPALFIAADVLAVGHRPSVRSVGAMIGKNPLLWSAIVGGAVSVTGITLPQLVIAPIEILGGAAVPCILIAFGLSFVGEHPAAFRLAALAISVATSVKLIVQPVLGYLCARFLFGASGLDLFAMTLMSGLPTAQNAYLVAFRVGQGDYLARGTVLATTVLIIPSFVLIAAIVGVGT</sequence>
<feature type="transmembrane region" description="Helical" evidence="7">
    <location>
        <begin position="95"/>
        <end position="118"/>
    </location>
</feature>
<reference evidence="9" key="1">
    <citation type="submission" date="2016-12" db="EMBL/GenBank/DDBJ databases">
        <authorList>
            <person name="Meng X."/>
        </authorList>
    </citation>
    <scope>NUCLEOTIDE SEQUENCE [LARGE SCALE GENOMIC DNA]</scope>
    <source>
        <strain evidence="9">DSM 19116</strain>
    </source>
</reference>
<dbReference type="InterPro" id="IPR004776">
    <property type="entry name" value="Mem_transp_PIN-like"/>
</dbReference>
<keyword evidence="3" id="KW-1003">Cell membrane</keyword>
<keyword evidence="2" id="KW-0813">Transport</keyword>
<gene>
    <name evidence="8" type="ORF">BSZ39_03020</name>
</gene>
<feature type="transmembrane region" description="Helical" evidence="7">
    <location>
        <begin position="63"/>
        <end position="83"/>
    </location>
</feature>
<evidence type="ECO:0000256" key="5">
    <source>
        <dbReference type="ARBA" id="ARBA00022989"/>
    </source>
</evidence>
<dbReference type="RefSeq" id="WP_073715914.1">
    <property type="nucleotide sequence ID" value="NZ_MQVR01000010.1"/>
</dbReference>
<organism evidence="8 9">
    <name type="scientific">Bowdeniella nasicola</name>
    <dbReference type="NCBI Taxonomy" id="208480"/>
    <lineage>
        <taxon>Bacteria</taxon>
        <taxon>Bacillati</taxon>
        <taxon>Actinomycetota</taxon>
        <taxon>Actinomycetes</taxon>
        <taxon>Actinomycetales</taxon>
        <taxon>Actinomycetaceae</taxon>
        <taxon>Bowdeniella</taxon>
    </lineage>
</organism>
<feature type="transmembrane region" description="Helical" evidence="7">
    <location>
        <begin position="287"/>
        <end position="308"/>
    </location>
</feature>
<feature type="transmembrane region" description="Helical" evidence="7">
    <location>
        <begin position="218"/>
        <end position="235"/>
    </location>
</feature>